<organism evidence="1 2">
    <name type="scientific">Podospora bellae-mahoneyi</name>
    <dbReference type="NCBI Taxonomy" id="2093777"/>
    <lineage>
        <taxon>Eukaryota</taxon>
        <taxon>Fungi</taxon>
        <taxon>Dikarya</taxon>
        <taxon>Ascomycota</taxon>
        <taxon>Pezizomycotina</taxon>
        <taxon>Sordariomycetes</taxon>
        <taxon>Sordariomycetidae</taxon>
        <taxon>Sordariales</taxon>
        <taxon>Podosporaceae</taxon>
        <taxon>Podospora</taxon>
    </lineage>
</organism>
<dbReference type="GeneID" id="87891130"/>
<keyword evidence="2" id="KW-1185">Reference proteome</keyword>
<dbReference type="RefSeq" id="XP_062738129.1">
    <property type="nucleotide sequence ID" value="XM_062872046.1"/>
</dbReference>
<evidence type="ECO:0000313" key="2">
    <source>
        <dbReference type="Proteomes" id="UP001322138"/>
    </source>
</evidence>
<reference evidence="1 2" key="1">
    <citation type="journal article" date="2023" name="bioRxiv">
        <title>High-quality genome assemblies of four members of thePodospora anserinaspecies complex.</title>
        <authorList>
            <person name="Ament-Velasquez S.L."/>
            <person name="Vogan A.A."/>
            <person name="Wallerman O."/>
            <person name="Hartmann F."/>
            <person name="Gautier V."/>
            <person name="Silar P."/>
            <person name="Giraud T."/>
            <person name="Johannesson H."/>
        </authorList>
    </citation>
    <scope>NUCLEOTIDE SEQUENCE [LARGE SCALE GENOMIC DNA]</scope>
    <source>
        <strain evidence="1 2">CBS 112042</strain>
    </source>
</reference>
<dbReference type="Proteomes" id="UP001322138">
    <property type="component" value="Unassembled WGS sequence"/>
</dbReference>
<name>A0ABR0G093_9PEZI</name>
<protein>
    <submittedName>
        <fullName evidence="1">Uncharacterized protein</fullName>
    </submittedName>
</protein>
<comment type="caution">
    <text evidence="1">The sequence shown here is derived from an EMBL/GenBank/DDBJ whole genome shotgun (WGS) entry which is preliminary data.</text>
</comment>
<accession>A0ABR0G093</accession>
<dbReference type="EMBL" id="JAFFGZ010000001">
    <property type="protein sequence ID" value="KAK4649154.1"/>
    <property type="molecule type" value="Genomic_DNA"/>
</dbReference>
<sequence>MVGERRRAGCWLLAGPAEVIHVAVGKLGMSGKGKLCIGWSVDRTRCSCCMFSKLKVWEPLY</sequence>
<evidence type="ECO:0000313" key="1">
    <source>
        <dbReference type="EMBL" id="KAK4649154.1"/>
    </source>
</evidence>
<proteinExistence type="predicted"/>
<gene>
    <name evidence="1" type="ORF">QC761_0018440</name>
</gene>